<keyword evidence="3" id="KW-0067">ATP-binding</keyword>
<dbReference type="EMBL" id="VRMN01000003">
    <property type="protein sequence ID" value="KAA8496032.1"/>
    <property type="molecule type" value="Genomic_DNA"/>
</dbReference>
<dbReference type="OrthoDB" id="548867at2759"/>
<evidence type="ECO:0000256" key="1">
    <source>
        <dbReference type="ARBA" id="ARBA00010322"/>
    </source>
</evidence>
<dbReference type="Gene3D" id="3.40.50.300">
    <property type="entry name" value="P-loop containing nucleotide triphosphate hydrolases"/>
    <property type="match status" value="1"/>
</dbReference>
<dbReference type="SUPFAM" id="SSF52540">
    <property type="entry name" value="P-loop containing nucleoside triphosphate hydrolases"/>
    <property type="match status" value="1"/>
</dbReference>
<dbReference type="GO" id="GO:0016887">
    <property type="term" value="F:ATP hydrolysis activity"/>
    <property type="evidence" value="ECO:0007669"/>
    <property type="project" value="InterPro"/>
</dbReference>
<dbReference type="GO" id="GO:0005524">
    <property type="term" value="F:ATP binding"/>
    <property type="evidence" value="ECO:0007669"/>
    <property type="project" value="UniProtKB-KW"/>
</dbReference>
<sequence>MSSMVGLRRGCSSSSFGWHIALRTICRHADSERGKRIRLRHNSVGNNEASSAWSSFRCKYEELVHSGKLRSDAAQRTAVDVFDNTFRQLAESAGRRSQGSRSVLSRFASWVGGTSSGAAKVPGVYIYGGVGCGKTMLMDIFYDQVDSVSKQREHFHEFMIDFHSRVHQLRSRSAKVKAGDRGDALERLCDSYVQDFQLLCLDEFQVTDIADAVVLKKLFSGLFERGLVLVATSNRAPDELYLNGIQRELFLPFIPLLKSHCHVHRVTSGTDYRLAGNRVESLYVVSTPGASNTVAEADAHVERLFEKLAFPSRPAARKLAVEMGRTLTVPLCASDAALFDFEDLCERPLSATDYLALCQNLHTLCIKGIPVLRVLSDRNVARRFITLVDEMYEHRVKLICSAAASPTMLFDFEEYSGDRQHAPEEVFAADRTVSRLLEMQTSEYLETPWRHEDRQSQAFAGVNPFENKDAALAILPRCCEQARFRVCEIIDFLGGKHSAECVQKHCVADDHYFILRLKQEELDKSSHAIFEQNLAFNPCTPHLEAAMVCTEYAGFAVLRLRTGLVLRPKHILLIVDTRKIKPERLKLVPQLGKGPTSITEMSADFLSTELRRNFAQRRSLAIGSVRARRVLIQPRRVDVTRCLQGTRQGRGDQKIGLANLALVFQSNLKLSALRKALGCQPSVGLRGIVEVQCGVMCSISVPNEAHTLGLLREAFAWRQVSCVRRCCRNYRVHSDAVVQAKQRIFQPLTIRLAQCFFLILCPDLLLNLCCRTHHLAPLAMTSRHRHVLMLFQSRRAIRPLTIPAAAGSVPQPPPNEPKHLWMVFLPPMRAHLVISSHPPSSAPKLPDPVCNRPSEEQGTRPMRGCTVMSYRFGCRKRLRREGQRDAPSFGELVWRVVGQRWVPKESVWKALQISVLSRAASVAMEKTRVIE</sequence>
<evidence type="ECO:0000256" key="3">
    <source>
        <dbReference type="ARBA" id="ARBA00022840"/>
    </source>
</evidence>
<evidence type="ECO:0000313" key="6">
    <source>
        <dbReference type="Proteomes" id="UP000324585"/>
    </source>
</evidence>
<evidence type="ECO:0000256" key="4">
    <source>
        <dbReference type="SAM" id="MobiDB-lite"/>
    </source>
</evidence>
<reference evidence="6" key="1">
    <citation type="journal article" date="2019" name="Nat. Commun.">
        <title>Expansion of phycobilisome linker gene families in mesophilic red algae.</title>
        <authorList>
            <person name="Lee J."/>
            <person name="Kim D."/>
            <person name="Bhattacharya D."/>
            <person name="Yoon H.S."/>
        </authorList>
    </citation>
    <scope>NUCLEOTIDE SEQUENCE [LARGE SCALE GENOMIC DNA]</scope>
    <source>
        <strain evidence="6">CCMP 1328</strain>
    </source>
</reference>
<dbReference type="Pfam" id="PF03969">
    <property type="entry name" value="AFG1_ATPase"/>
    <property type="match status" value="1"/>
</dbReference>
<keyword evidence="2" id="KW-0547">Nucleotide-binding</keyword>
<comment type="similarity">
    <text evidence="1">Belongs to the AFG1 ATPase family.</text>
</comment>
<proteinExistence type="inferred from homology"/>
<evidence type="ECO:0000313" key="5">
    <source>
        <dbReference type="EMBL" id="KAA8496032.1"/>
    </source>
</evidence>
<dbReference type="InterPro" id="IPR027417">
    <property type="entry name" value="P-loop_NTPase"/>
</dbReference>
<accession>A0A5J4YYR7</accession>
<name>A0A5J4YYR7_PORPP</name>
<keyword evidence="6" id="KW-1185">Reference proteome</keyword>
<dbReference type="GO" id="GO:0005739">
    <property type="term" value="C:mitochondrion"/>
    <property type="evidence" value="ECO:0007669"/>
    <property type="project" value="TreeGrafter"/>
</dbReference>
<evidence type="ECO:0000256" key="2">
    <source>
        <dbReference type="ARBA" id="ARBA00022741"/>
    </source>
</evidence>
<dbReference type="NCBIfam" id="NF040713">
    <property type="entry name" value="ZapE"/>
    <property type="match status" value="1"/>
</dbReference>
<dbReference type="PANTHER" id="PTHR12169">
    <property type="entry name" value="ATPASE N2B"/>
    <property type="match status" value="1"/>
</dbReference>
<protein>
    <submittedName>
        <fullName evidence="5">Lactation elevated protein 1</fullName>
    </submittedName>
</protein>
<dbReference type="PANTHER" id="PTHR12169:SF6">
    <property type="entry name" value="AFG1-LIKE ATPASE"/>
    <property type="match status" value="1"/>
</dbReference>
<feature type="region of interest" description="Disordered" evidence="4">
    <location>
        <begin position="837"/>
        <end position="861"/>
    </location>
</feature>
<gene>
    <name evidence="5" type="ORF">FVE85_2187</name>
</gene>
<comment type="caution">
    <text evidence="5">The sequence shown here is derived from an EMBL/GenBank/DDBJ whole genome shotgun (WGS) entry which is preliminary data.</text>
</comment>
<dbReference type="InterPro" id="IPR005654">
    <property type="entry name" value="ATPase_AFG1-like"/>
</dbReference>
<dbReference type="AlphaFoldDB" id="A0A5J4YYR7"/>
<dbReference type="Proteomes" id="UP000324585">
    <property type="component" value="Unassembled WGS sequence"/>
</dbReference>
<organism evidence="5 6">
    <name type="scientific">Porphyridium purpureum</name>
    <name type="common">Red alga</name>
    <name type="synonym">Porphyridium cruentum</name>
    <dbReference type="NCBI Taxonomy" id="35688"/>
    <lineage>
        <taxon>Eukaryota</taxon>
        <taxon>Rhodophyta</taxon>
        <taxon>Bangiophyceae</taxon>
        <taxon>Porphyridiales</taxon>
        <taxon>Porphyridiaceae</taxon>
        <taxon>Porphyridium</taxon>
    </lineage>
</organism>